<dbReference type="AlphaFoldDB" id="A0A9N7TL36"/>
<feature type="region of interest" description="Disordered" evidence="1">
    <location>
        <begin position="25"/>
        <end position="66"/>
    </location>
</feature>
<gene>
    <name evidence="2" type="ORF">PLEPLA_LOCUS2200</name>
</gene>
<proteinExistence type="predicted"/>
<dbReference type="Proteomes" id="UP001153269">
    <property type="component" value="Unassembled WGS sequence"/>
</dbReference>
<comment type="caution">
    <text evidence="2">The sequence shown here is derived from an EMBL/GenBank/DDBJ whole genome shotgun (WGS) entry which is preliminary data.</text>
</comment>
<accession>A0A9N7TL36</accession>
<organism evidence="2 3">
    <name type="scientific">Pleuronectes platessa</name>
    <name type="common">European plaice</name>
    <dbReference type="NCBI Taxonomy" id="8262"/>
    <lineage>
        <taxon>Eukaryota</taxon>
        <taxon>Metazoa</taxon>
        <taxon>Chordata</taxon>
        <taxon>Craniata</taxon>
        <taxon>Vertebrata</taxon>
        <taxon>Euteleostomi</taxon>
        <taxon>Actinopterygii</taxon>
        <taxon>Neopterygii</taxon>
        <taxon>Teleostei</taxon>
        <taxon>Neoteleostei</taxon>
        <taxon>Acanthomorphata</taxon>
        <taxon>Carangaria</taxon>
        <taxon>Pleuronectiformes</taxon>
        <taxon>Pleuronectoidei</taxon>
        <taxon>Pleuronectidae</taxon>
        <taxon>Pleuronectes</taxon>
    </lineage>
</organism>
<feature type="compositionally biased region" description="Acidic residues" evidence="1">
    <location>
        <begin position="47"/>
        <end position="60"/>
    </location>
</feature>
<protein>
    <submittedName>
        <fullName evidence="2">Uncharacterized protein</fullName>
    </submittedName>
</protein>
<reference evidence="2" key="1">
    <citation type="submission" date="2020-03" db="EMBL/GenBank/DDBJ databases">
        <authorList>
            <person name="Weist P."/>
        </authorList>
    </citation>
    <scope>NUCLEOTIDE SEQUENCE</scope>
</reference>
<dbReference type="EMBL" id="CADEAL010000110">
    <property type="protein sequence ID" value="CAB1414491.1"/>
    <property type="molecule type" value="Genomic_DNA"/>
</dbReference>
<keyword evidence="3" id="KW-1185">Reference proteome</keyword>
<name>A0A9N7TL36_PLEPL</name>
<evidence type="ECO:0000313" key="3">
    <source>
        <dbReference type="Proteomes" id="UP001153269"/>
    </source>
</evidence>
<sequence length="216" mass="23635">MSPLAQGTRTLLRFSQTLGPCKSVRRAHGRATVKSPVLSQERGGGREEEEEEEEEEDHDSEDVAKSPLTYVGVDILEGGPGSFTLYSCPRTFISPASRKAPLMEVDVHHCTVQENESSGKQAGDLSLAPRWSSHRGEEGHNGRWTPSKRMFCERWERRWGWCEGSGVPGDRFASGDSPIHLSLTLTPGARGEQSACGQGKSDPSHHTSPPQPCNTL</sequence>
<feature type="region of interest" description="Disordered" evidence="1">
    <location>
        <begin position="173"/>
        <end position="216"/>
    </location>
</feature>
<evidence type="ECO:0000256" key="1">
    <source>
        <dbReference type="SAM" id="MobiDB-lite"/>
    </source>
</evidence>
<evidence type="ECO:0000313" key="2">
    <source>
        <dbReference type="EMBL" id="CAB1414491.1"/>
    </source>
</evidence>